<protein>
    <submittedName>
        <fullName evidence="1">Uncharacterized protein</fullName>
    </submittedName>
</protein>
<dbReference type="Proteomes" id="UP000790709">
    <property type="component" value="Unassembled WGS sequence"/>
</dbReference>
<accession>A0ACB8B494</accession>
<reference evidence="1" key="1">
    <citation type="journal article" date="2021" name="New Phytol.">
        <title>Evolutionary innovations through gain and loss of genes in the ectomycorrhizal Boletales.</title>
        <authorList>
            <person name="Wu G."/>
            <person name="Miyauchi S."/>
            <person name="Morin E."/>
            <person name="Kuo A."/>
            <person name="Drula E."/>
            <person name="Varga T."/>
            <person name="Kohler A."/>
            <person name="Feng B."/>
            <person name="Cao Y."/>
            <person name="Lipzen A."/>
            <person name="Daum C."/>
            <person name="Hundley H."/>
            <person name="Pangilinan J."/>
            <person name="Johnson J."/>
            <person name="Barry K."/>
            <person name="LaButti K."/>
            <person name="Ng V."/>
            <person name="Ahrendt S."/>
            <person name="Min B."/>
            <person name="Choi I.G."/>
            <person name="Park H."/>
            <person name="Plett J.M."/>
            <person name="Magnuson J."/>
            <person name="Spatafora J.W."/>
            <person name="Nagy L.G."/>
            <person name="Henrissat B."/>
            <person name="Grigoriev I.V."/>
            <person name="Yang Z.L."/>
            <person name="Xu J."/>
            <person name="Martin F.M."/>
        </authorList>
    </citation>
    <scope>NUCLEOTIDE SEQUENCE</scope>
    <source>
        <strain evidence="1">KUC20120723A-06</strain>
    </source>
</reference>
<organism evidence="1 2">
    <name type="scientific">Leucogyrophana mollusca</name>
    <dbReference type="NCBI Taxonomy" id="85980"/>
    <lineage>
        <taxon>Eukaryota</taxon>
        <taxon>Fungi</taxon>
        <taxon>Dikarya</taxon>
        <taxon>Basidiomycota</taxon>
        <taxon>Agaricomycotina</taxon>
        <taxon>Agaricomycetes</taxon>
        <taxon>Agaricomycetidae</taxon>
        <taxon>Boletales</taxon>
        <taxon>Boletales incertae sedis</taxon>
        <taxon>Leucogyrophana</taxon>
    </lineage>
</organism>
<keyword evidence="2" id="KW-1185">Reference proteome</keyword>
<name>A0ACB8B494_9AGAM</name>
<sequence>MVFGEVIHIVADPSDWPNAVRPIARSLTNPLPTWLATGPYPVTSQGTSDLLPFLRERLQEDRLDNTLQRPSPSLKDVLDLVLRTSSDLRALMECDRHRQCLPRSSIALWSLLVSTLSMTFSDNVSVLEDATFIMPRVSDPEASTQNAIDGVATILVSHTIHVSRTDTPGCADNMEVDSDTHSSCREGRDEQPEASESSTSSQESLQVPFDAHILPGSGRRFSAVLPVLVIADEVHIAPLMCSVLYQRHVWGIHEPAVGMLYSASGTVLQVVLGWVDWDSCTETQLPTVHLALADSAQSLDYMLGVYDLTDPVAACAFSQFVLGLHEHFDNVVDATSIEIANMHPPLSWRSDLIDFTSRPGKYRNVVERVAHWTNDVHVQHTSSDTSSSSFPRTPSPPYQAVTVPPSPPKDMVGQMDSIPEEELPHSFVQNQMPVPTIVTPQESSVPRGMTKKAGERQSQSVTRWTESNRDKSSSRDGSNISSNRVTRSPSRTRGRSTTRHGQSPSTDGNAEGKAKDASGDQSTSGMPSAVRSRSQSTSRLSNSCFAAKSDTGLDEGLSISNWLFERKAFTITHVELPKDTIGAKALRDKTFRKLNVDSKDTADDDFVQKVIEAINNDPDAEEAGIQMVIGAINDNVNEKIKEYDAMAGPRWPKSWGTLQELPSVDRHVSNLSKVLFDQYQVNQRHFTQPLSEAHSAVVSSRLSVILSVAAGARSREQAAELRNQNEAERRHAWDTMLLQFYTLSPKCTQEDLHNVLLERTLNCPLNPMIQDLARLIRERKELAFWYLNHCVAASAMAETDQAFAAVSQAAHFHSTIRNHSSNPEVVHRAIMDHSAHEPTTGICDAILVASCRGVAEDMRAFAPPGDEDVFIGRFALIRHPQESKAVNDKQAQDPAVVSPSAEKQPKVQQNRSSSHSKPIQSLHPSMVTSHKKSPPVGLPKEQKVILENIMSPNGNPLRISSEWRLRCDAVEETIRKHDRDLLLPVLTVEYKKKDSTSIFKAMNQSRIYAVSSLKFLEAVGITNTLVYSLVTNGNQGALTASWLNDGRIYIMERNILQFDLSDPLQAFQFATVLVRLAEYGQTLQETFEAKKEDFFARIRKGKLKQWSKSWQCSEEVSAARNRP</sequence>
<gene>
    <name evidence="1" type="ORF">BV22DRAFT_1097977</name>
</gene>
<evidence type="ECO:0000313" key="2">
    <source>
        <dbReference type="Proteomes" id="UP000790709"/>
    </source>
</evidence>
<proteinExistence type="predicted"/>
<evidence type="ECO:0000313" key="1">
    <source>
        <dbReference type="EMBL" id="KAH7920531.1"/>
    </source>
</evidence>
<comment type="caution">
    <text evidence="1">The sequence shown here is derived from an EMBL/GenBank/DDBJ whole genome shotgun (WGS) entry which is preliminary data.</text>
</comment>
<dbReference type="EMBL" id="MU266574">
    <property type="protein sequence ID" value="KAH7920531.1"/>
    <property type="molecule type" value="Genomic_DNA"/>
</dbReference>